<dbReference type="InterPro" id="IPR023058">
    <property type="entry name" value="PPIase_PpiC_CS"/>
</dbReference>
<dbReference type="GO" id="GO:0006457">
    <property type="term" value="P:protein folding"/>
    <property type="evidence" value="ECO:0007669"/>
    <property type="project" value="UniProtKB-UniRule"/>
</dbReference>
<evidence type="ECO:0000313" key="10">
    <source>
        <dbReference type="Proteomes" id="UP000502260"/>
    </source>
</evidence>
<dbReference type="GO" id="GO:0051082">
    <property type="term" value="F:unfolded protein binding"/>
    <property type="evidence" value="ECO:0007669"/>
    <property type="project" value="UniProtKB-UniRule"/>
</dbReference>
<keyword evidence="3 7" id="KW-0574">Periplasm</keyword>
<dbReference type="EMBL" id="AP022853">
    <property type="protein sequence ID" value="BCB25620.1"/>
    <property type="molecule type" value="Genomic_DNA"/>
</dbReference>
<evidence type="ECO:0000256" key="7">
    <source>
        <dbReference type="HAMAP-Rule" id="MF_01183"/>
    </source>
</evidence>
<evidence type="ECO:0000256" key="4">
    <source>
        <dbReference type="ARBA" id="ARBA00023110"/>
    </source>
</evidence>
<sequence precursor="true">MTSSKSKLLSFFLAASLLSLTHLSSAETKPARAVALDRIVAVVNSDVITQLELDERLHTVIQQLQKQGTPMPPRDLLEKQLLERMIMDRLQLQFAQETGVKIDEVQLDKTLQRIAQENKLSPEQFRAALEKDGVNFSKFREDIRNEIIMARLREREVDNRVTVSDGEVDNYLNTRGAVAGGGGEYSLAHILVRVPEQASPEQLQKLKSRALKALEEVQAGKDFRQIAASYSDAPDALEGGVLGWRTAGQLPALFVEALNNLKPGETSQVLRSPNGFHILKLLDKRGKETPFVVQQTHVRHILIKVNEVVSEQDARNRALQLKERLDNGAKFEELARLHSEDGSASRGGDLGWISPGDTVPEFEKAMDALKPGQFSDPVRSPFGWHLIEVLERRSQDVSKERTRMQARQEIRVRKADEAYQEWLRQLRDRAYVEYRMDDK</sequence>
<dbReference type="GO" id="GO:0003755">
    <property type="term" value="F:peptidyl-prolyl cis-trans isomerase activity"/>
    <property type="evidence" value="ECO:0007669"/>
    <property type="project" value="UniProtKB-UniRule"/>
</dbReference>
<dbReference type="AlphaFoldDB" id="A0A6F8V8H2"/>
<reference evidence="10" key="1">
    <citation type="submission" date="2020-03" db="EMBL/GenBank/DDBJ databases">
        <title>Complete genome sequence of sulfur-oxidizing bacterium skT11.</title>
        <authorList>
            <person name="Kanda M."/>
            <person name="Kojima H."/>
            <person name="Fukui M."/>
        </authorList>
    </citation>
    <scope>NUCLEOTIDE SEQUENCE [LARGE SCALE GENOMIC DNA]</scope>
    <source>
        <strain evidence="10">skT11</strain>
    </source>
</reference>
<keyword evidence="2 7" id="KW-0677">Repeat</keyword>
<feature type="domain" description="PpiC" evidence="8">
    <location>
        <begin position="182"/>
        <end position="283"/>
    </location>
</feature>
<dbReference type="EC" id="5.2.1.8" evidence="7"/>
<keyword evidence="4 7" id="KW-0697">Rotamase</keyword>
<dbReference type="InterPro" id="IPR023034">
    <property type="entry name" value="PPIase_SurA"/>
</dbReference>
<dbReference type="InterPro" id="IPR027304">
    <property type="entry name" value="Trigger_fact/SurA_dom_sf"/>
</dbReference>
<accession>A0A6F8V8H2</accession>
<comment type="domain">
    <text evidence="7">The PPIase activity resides only in the second parvulin domain. The N-terminal region and the C-terminal tail are necessary and sufficient for the chaperone activity of SurA. The PPIase activity is dispensable for SurA to function as a chaperone. The N-terminal region and the C-terminal tail are also required for porin recognition.</text>
</comment>
<keyword evidence="5 7" id="KW-0143">Chaperone</keyword>
<evidence type="ECO:0000256" key="2">
    <source>
        <dbReference type="ARBA" id="ARBA00022737"/>
    </source>
</evidence>
<dbReference type="Pfam" id="PF09312">
    <property type="entry name" value="SurA_N"/>
    <property type="match status" value="1"/>
</dbReference>
<name>A0A6F8V8H2_9PROT</name>
<organism evidence="9 10">
    <name type="scientific">Sulfurimicrobium lacus</name>
    <dbReference type="NCBI Taxonomy" id="2715678"/>
    <lineage>
        <taxon>Bacteria</taxon>
        <taxon>Pseudomonadati</taxon>
        <taxon>Pseudomonadota</taxon>
        <taxon>Betaproteobacteria</taxon>
        <taxon>Nitrosomonadales</taxon>
        <taxon>Sulfuricellaceae</taxon>
        <taxon>Sulfurimicrobium</taxon>
    </lineage>
</organism>
<dbReference type="SUPFAM" id="SSF109998">
    <property type="entry name" value="Triger factor/SurA peptide-binding domain-like"/>
    <property type="match status" value="1"/>
</dbReference>
<dbReference type="KEGG" id="slac:SKTS_05060"/>
<protein>
    <recommendedName>
        <fullName evidence="7">Chaperone SurA</fullName>
    </recommendedName>
    <alternativeName>
        <fullName evidence="7">Peptidyl-prolyl cis-trans isomerase SurA</fullName>
        <shortName evidence="7">PPIase SurA</shortName>
        <ecNumber evidence="7">5.2.1.8</ecNumber>
    </alternativeName>
    <alternativeName>
        <fullName evidence="7">Rotamase SurA</fullName>
    </alternativeName>
</protein>
<comment type="subcellular location">
    <subcellularLocation>
        <location evidence="7">Periplasm</location>
    </subcellularLocation>
    <text evidence="7">Is capable of associating with the outer membrane.</text>
</comment>
<evidence type="ECO:0000256" key="1">
    <source>
        <dbReference type="ARBA" id="ARBA00022729"/>
    </source>
</evidence>
<feature type="signal peptide" evidence="7">
    <location>
        <begin position="1"/>
        <end position="26"/>
    </location>
</feature>
<dbReference type="Gene3D" id="3.10.50.40">
    <property type="match status" value="2"/>
</dbReference>
<dbReference type="HAMAP" id="MF_01183">
    <property type="entry name" value="Chaperone_SurA"/>
    <property type="match status" value="1"/>
</dbReference>
<dbReference type="PROSITE" id="PS01096">
    <property type="entry name" value="PPIC_PPIASE_1"/>
    <property type="match status" value="1"/>
</dbReference>
<dbReference type="GO" id="GO:0030288">
    <property type="term" value="C:outer membrane-bounded periplasmic space"/>
    <property type="evidence" value="ECO:0007669"/>
    <property type="project" value="InterPro"/>
</dbReference>
<dbReference type="InterPro" id="IPR015391">
    <property type="entry name" value="SurA_N"/>
</dbReference>
<keyword evidence="6 7" id="KW-0413">Isomerase</keyword>
<feature type="chain" id="PRO_5026404395" description="Chaperone SurA" evidence="7">
    <location>
        <begin position="27"/>
        <end position="439"/>
    </location>
</feature>
<keyword evidence="10" id="KW-1185">Reference proteome</keyword>
<evidence type="ECO:0000313" key="9">
    <source>
        <dbReference type="EMBL" id="BCB25620.1"/>
    </source>
</evidence>
<gene>
    <name evidence="7 9" type="primary">surA</name>
    <name evidence="9" type="ORF">SKTS_05060</name>
</gene>
<dbReference type="InterPro" id="IPR050280">
    <property type="entry name" value="OMP_Chaperone_SurA"/>
</dbReference>
<comment type="catalytic activity">
    <reaction evidence="7">
        <text>[protein]-peptidylproline (omega=180) = [protein]-peptidylproline (omega=0)</text>
        <dbReference type="Rhea" id="RHEA:16237"/>
        <dbReference type="Rhea" id="RHEA-COMP:10747"/>
        <dbReference type="Rhea" id="RHEA-COMP:10748"/>
        <dbReference type="ChEBI" id="CHEBI:83833"/>
        <dbReference type="ChEBI" id="CHEBI:83834"/>
        <dbReference type="EC" id="5.2.1.8"/>
    </reaction>
</comment>
<feature type="domain" description="PpiC" evidence="8">
    <location>
        <begin position="293"/>
        <end position="391"/>
    </location>
</feature>
<dbReference type="PROSITE" id="PS50198">
    <property type="entry name" value="PPIC_PPIASE_2"/>
    <property type="match status" value="2"/>
</dbReference>
<evidence type="ECO:0000259" key="8">
    <source>
        <dbReference type="PROSITE" id="PS50198"/>
    </source>
</evidence>
<dbReference type="SUPFAM" id="SSF54534">
    <property type="entry name" value="FKBP-like"/>
    <property type="match status" value="2"/>
</dbReference>
<dbReference type="Pfam" id="PF00639">
    <property type="entry name" value="Rotamase"/>
    <property type="match status" value="2"/>
</dbReference>
<dbReference type="RefSeq" id="WP_173059900.1">
    <property type="nucleotide sequence ID" value="NZ_AP022853.1"/>
</dbReference>
<keyword evidence="1 7" id="KW-0732">Signal</keyword>
<dbReference type="PANTHER" id="PTHR47637:SF1">
    <property type="entry name" value="CHAPERONE SURA"/>
    <property type="match status" value="1"/>
</dbReference>
<dbReference type="GO" id="GO:0043165">
    <property type="term" value="P:Gram-negative-bacterium-type cell outer membrane assembly"/>
    <property type="evidence" value="ECO:0007669"/>
    <property type="project" value="InterPro"/>
</dbReference>
<evidence type="ECO:0000256" key="3">
    <source>
        <dbReference type="ARBA" id="ARBA00022764"/>
    </source>
</evidence>
<dbReference type="InterPro" id="IPR046357">
    <property type="entry name" value="PPIase_dom_sf"/>
</dbReference>
<dbReference type="Proteomes" id="UP000502260">
    <property type="component" value="Chromosome"/>
</dbReference>
<dbReference type="InterPro" id="IPR000297">
    <property type="entry name" value="PPIase_PpiC"/>
</dbReference>
<evidence type="ECO:0000256" key="5">
    <source>
        <dbReference type="ARBA" id="ARBA00023186"/>
    </source>
</evidence>
<dbReference type="GO" id="GO:0050821">
    <property type="term" value="P:protein stabilization"/>
    <property type="evidence" value="ECO:0007669"/>
    <property type="project" value="InterPro"/>
</dbReference>
<dbReference type="GO" id="GO:0042277">
    <property type="term" value="F:peptide binding"/>
    <property type="evidence" value="ECO:0007669"/>
    <property type="project" value="InterPro"/>
</dbReference>
<proteinExistence type="inferred from homology"/>
<dbReference type="Gene3D" id="1.10.4030.10">
    <property type="entry name" value="Porin chaperone SurA, peptide-binding domain"/>
    <property type="match status" value="1"/>
</dbReference>
<dbReference type="PANTHER" id="PTHR47637">
    <property type="entry name" value="CHAPERONE SURA"/>
    <property type="match status" value="1"/>
</dbReference>
<evidence type="ECO:0000256" key="6">
    <source>
        <dbReference type="ARBA" id="ARBA00023235"/>
    </source>
</evidence>
<comment type="function">
    <text evidence="7">Chaperone involved in the correct folding and assembly of outer membrane proteins. Recognizes specific patterns of aromatic residues and the orientation of their side chains, which are found more frequently in integral outer membrane proteins. May act in both early periplasmic and late outer membrane-associated steps of protein maturation.</text>
</comment>